<dbReference type="SUPFAM" id="SSF143011">
    <property type="entry name" value="RelE-like"/>
    <property type="match status" value="1"/>
</dbReference>
<dbReference type="Proteomes" id="UP000231246">
    <property type="component" value="Unassembled WGS sequence"/>
</dbReference>
<sequence length="87" mass="10407">MDSFTLLYHPRAVKNLRRIHPTDQKKIIKKLEILAKEPTSISLNVKKLINTGQSYRLRMGNLRVNYEMNKGKRKIYVWNIDYRGNIY</sequence>
<dbReference type="Pfam" id="PF05016">
    <property type="entry name" value="ParE_toxin"/>
    <property type="match status" value="1"/>
</dbReference>
<evidence type="ECO:0000313" key="2">
    <source>
        <dbReference type="EMBL" id="PIP61162.1"/>
    </source>
</evidence>
<dbReference type="Gene3D" id="3.30.2310.20">
    <property type="entry name" value="RelE-like"/>
    <property type="match status" value="1"/>
</dbReference>
<keyword evidence="1" id="KW-1277">Toxin-antitoxin system</keyword>
<comment type="caution">
    <text evidence="2">The sequence shown here is derived from an EMBL/GenBank/DDBJ whole genome shotgun (WGS) entry which is preliminary data.</text>
</comment>
<protein>
    <submittedName>
        <fullName evidence="2">Cytotoxin</fullName>
    </submittedName>
</protein>
<evidence type="ECO:0000313" key="3">
    <source>
        <dbReference type="Proteomes" id="UP000231246"/>
    </source>
</evidence>
<gene>
    <name evidence="2" type="ORF">COW99_05205</name>
</gene>
<proteinExistence type="predicted"/>
<dbReference type="InterPro" id="IPR052747">
    <property type="entry name" value="TA_system_RelE_toxin"/>
</dbReference>
<dbReference type="AlphaFoldDB" id="A0A2H0BU24"/>
<reference evidence="2 3" key="1">
    <citation type="submission" date="2017-09" db="EMBL/GenBank/DDBJ databases">
        <title>Depth-based differentiation of microbial function through sediment-hosted aquifers and enrichment of novel symbionts in the deep terrestrial subsurface.</title>
        <authorList>
            <person name="Probst A.J."/>
            <person name="Ladd B."/>
            <person name="Jarett J.K."/>
            <person name="Geller-Mcgrath D.E."/>
            <person name="Sieber C.M."/>
            <person name="Emerson J.B."/>
            <person name="Anantharaman K."/>
            <person name="Thomas B.C."/>
            <person name="Malmstrom R."/>
            <person name="Stieglmeier M."/>
            <person name="Klingl A."/>
            <person name="Woyke T."/>
            <person name="Ryan C.M."/>
            <person name="Banfield J.F."/>
        </authorList>
    </citation>
    <scope>NUCLEOTIDE SEQUENCE [LARGE SCALE GENOMIC DNA]</scope>
    <source>
        <strain evidence="2">CG22_combo_CG10-13_8_21_14_all_38_20</strain>
    </source>
</reference>
<dbReference type="InterPro" id="IPR035093">
    <property type="entry name" value="RelE/ParE_toxin_dom_sf"/>
</dbReference>
<evidence type="ECO:0000256" key="1">
    <source>
        <dbReference type="ARBA" id="ARBA00022649"/>
    </source>
</evidence>
<name>A0A2H0BU24_9BACT</name>
<accession>A0A2H0BU24</accession>
<dbReference type="EMBL" id="PCTA01000033">
    <property type="protein sequence ID" value="PIP61162.1"/>
    <property type="molecule type" value="Genomic_DNA"/>
</dbReference>
<dbReference type="InterPro" id="IPR007712">
    <property type="entry name" value="RelE/ParE_toxin"/>
</dbReference>
<dbReference type="PANTHER" id="PTHR38813:SF1">
    <property type="entry name" value="TOXIN RELE1-RELATED"/>
    <property type="match status" value="1"/>
</dbReference>
<organism evidence="2 3">
    <name type="scientific">Candidatus Roizmanbacteria bacterium CG22_combo_CG10-13_8_21_14_all_38_20</name>
    <dbReference type="NCBI Taxonomy" id="1974862"/>
    <lineage>
        <taxon>Bacteria</taxon>
        <taxon>Candidatus Roizmaniibacteriota</taxon>
    </lineage>
</organism>
<dbReference type="PANTHER" id="PTHR38813">
    <property type="match status" value="1"/>
</dbReference>